<dbReference type="Proteomes" id="UP000273807">
    <property type="component" value="Unassembled WGS sequence"/>
</dbReference>
<dbReference type="RefSeq" id="WP_123255547.1">
    <property type="nucleotide sequence ID" value="NZ_RBED01000101.1"/>
</dbReference>
<dbReference type="EMBL" id="RBED01000101">
    <property type="protein sequence ID" value="RNL54403.1"/>
    <property type="molecule type" value="Genomic_DNA"/>
</dbReference>
<reference evidence="2 3" key="1">
    <citation type="submission" date="2018-10" db="EMBL/GenBank/DDBJ databases">
        <title>Genome sequencing of Arthrobacter oryzae TNB02.</title>
        <authorList>
            <person name="Cho Y.-J."/>
            <person name="Cho A."/>
            <person name="Kim O.-S."/>
        </authorList>
    </citation>
    <scope>NUCLEOTIDE SEQUENCE [LARGE SCALE GENOMIC DNA]</scope>
    <source>
        <strain evidence="2 3">TNB02</strain>
    </source>
</reference>
<name>A0A3N0BXJ1_9MICC</name>
<accession>A0A3N0BXJ1</accession>
<keyword evidence="3" id="KW-1185">Reference proteome</keyword>
<dbReference type="AlphaFoldDB" id="A0A3N0BXJ1"/>
<organism evidence="2 3">
    <name type="scientific">Arthrobacter oryzae</name>
    <dbReference type="NCBI Taxonomy" id="409290"/>
    <lineage>
        <taxon>Bacteria</taxon>
        <taxon>Bacillati</taxon>
        <taxon>Actinomycetota</taxon>
        <taxon>Actinomycetes</taxon>
        <taxon>Micrococcales</taxon>
        <taxon>Micrococcaceae</taxon>
        <taxon>Arthrobacter</taxon>
    </lineage>
</organism>
<dbReference type="Pfam" id="PF19834">
    <property type="entry name" value="DUF6314"/>
    <property type="match status" value="1"/>
</dbReference>
<protein>
    <recommendedName>
        <fullName evidence="1">DUF6314 domain-containing protein</fullName>
    </recommendedName>
</protein>
<evidence type="ECO:0000259" key="1">
    <source>
        <dbReference type="Pfam" id="PF19834"/>
    </source>
</evidence>
<feature type="domain" description="DUF6314" evidence="1">
    <location>
        <begin position="18"/>
        <end position="158"/>
    </location>
</feature>
<proteinExistence type="predicted"/>
<evidence type="ECO:0000313" key="2">
    <source>
        <dbReference type="EMBL" id="RNL54403.1"/>
    </source>
</evidence>
<evidence type="ECO:0000313" key="3">
    <source>
        <dbReference type="Proteomes" id="UP000273807"/>
    </source>
</evidence>
<dbReference type="OrthoDB" id="3296280at2"/>
<comment type="caution">
    <text evidence="2">The sequence shown here is derived from an EMBL/GenBank/DDBJ whole genome shotgun (WGS) entry which is preliminary data.</text>
</comment>
<sequence length="168" mass="18523">MNPAAPGAGPVTDLRAFLLGSWSVDRTMLDRSTGSLGHFTGVARYTGTNDGGLHYREHGTVSWATAGARPFTGSASREYVLRPAAEPADEPGMMDMFFPDGRPFHRMGFADLSHQDRHWCDPDTYRVDYTLIGPDEFRYSWDVTGPAKNLLLESVVRRFPVSSEGLPA</sequence>
<dbReference type="InterPro" id="IPR045632">
    <property type="entry name" value="DUF6314"/>
</dbReference>
<gene>
    <name evidence="2" type="ORF">D7003_11305</name>
</gene>